<reference evidence="3 4" key="1">
    <citation type="submission" date="2019-09" db="EMBL/GenBank/DDBJ databases">
        <title>YIM 132548 draft genome.</title>
        <authorList>
            <person name="Jiang L."/>
        </authorList>
    </citation>
    <scope>NUCLEOTIDE SEQUENCE [LARGE SCALE GENOMIC DNA]</scope>
    <source>
        <strain evidence="3 4">YIM 132548</strain>
    </source>
</reference>
<comment type="caution">
    <text evidence="3">The sequence shown here is derived from an EMBL/GenBank/DDBJ whole genome shotgun (WGS) entry which is preliminary data.</text>
</comment>
<gene>
    <name evidence="3" type="ORF">F6X51_05660</name>
</gene>
<evidence type="ECO:0008006" key="5">
    <source>
        <dbReference type="Google" id="ProtNLM"/>
    </source>
</evidence>
<keyword evidence="4" id="KW-1185">Reference proteome</keyword>
<name>A0A6N6MU39_9HYPH</name>
<feature type="compositionally biased region" description="Basic and acidic residues" evidence="1">
    <location>
        <begin position="63"/>
        <end position="72"/>
    </location>
</feature>
<protein>
    <recommendedName>
        <fullName evidence="5">Secreted protein</fullName>
    </recommendedName>
</protein>
<keyword evidence="2" id="KW-0732">Signal</keyword>
<evidence type="ECO:0000256" key="1">
    <source>
        <dbReference type="SAM" id="MobiDB-lite"/>
    </source>
</evidence>
<dbReference type="AlphaFoldDB" id="A0A6N6MU39"/>
<feature type="region of interest" description="Disordered" evidence="1">
    <location>
        <begin position="31"/>
        <end position="72"/>
    </location>
</feature>
<dbReference type="RefSeq" id="WP_150962259.1">
    <property type="nucleotide sequence ID" value="NZ_VZZJ01000004.1"/>
</dbReference>
<dbReference type="Proteomes" id="UP000441523">
    <property type="component" value="Unassembled WGS sequence"/>
</dbReference>
<proteinExistence type="predicted"/>
<dbReference type="EMBL" id="VZZJ01000004">
    <property type="protein sequence ID" value="KAB1074619.1"/>
    <property type="molecule type" value="Genomic_DNA"/>
</dbReference>
<evidence type="ECO:0000256" key="2">
    <source>
        <dbReference type="SAM" id="SignalP"/>
    </source>
</evidence>
<accession>A0A6N6MU39</accession>
<feature type="chain" id="PRO_5026917674" description="Secreted protein" evidence="2">
    <location>
        <begin position="26"/>
        <end position="85"/>
    </location>
</feature>
<evidence type="ECO:0000313" key="3">
    <source>
        <dbReference type="EMBL" id="KAB1074619.1"/>
    </source>
</evidence>
<feature type="signal peptide" evidence="2">
    <location>
        <begin position="1"/>
        <end position="25"/>
    </location>
</feature>
<evidence type="ECO:0000313" key="4">
    <source>
        <dbReference type="Proteomes" id="UP000441523"/>
    </source>
</evidence>
<organism evidence="3 4">
    <name type="scientific">Methylobacterium planeticum</name>
    <dbReference type="NCBI Taxonomy" id="2615211"/>
    <lineage>
        <taxon>Bacteria</taxon>
        <taxon>Pseudomonadati</taxon>
        <taxon>Pseudomonadota</taxon>
        <taxon>Alphaproteobacteria</taxon>
        <taxon>Hyphomicrobiales</taxon>
        <taxon>Methylobacteriaceae</taxon>
        <taxon>Methylobacterium</taxon>
    </lineage>
</organism>
<sequence length="85" mass="8656">MPRMIPVTFLVISLALHAGSTASFAQTAVTGTGGGPETTITAPNTSSVGRTMPTGTADAPLLDPRERTSRQRNLDAVLNGVCAGC</sequence>